<evidence type="ECO:0000256" key="1">
    <source>
        <dbReference type="SAM" id="Phobius"/>
    </source>
</evidence>
<keyword evidence="3" id="KW-1185">Reference proteome</keyword>
<protein>
    <recommendedName>
        <fullName evidence="4">DUF3618 domain-containing protein</fullName>
    </recommendedName>
</protein>
<accession>A0A1I2KFC5</accession>
<dbReference type="RefSeq" id="WP_093716689.1">
    <property type="nucleotide sequence ID" value="NZ_FONG01000022.1"/>
</dbReference>
<evidence type="ECO:0000313" key="2">
    <source>
        <dbReference type="EMBL" id="SFF63947.1"/>
    </source>
</evidence>
<keyword evidence="1" id="KW-0812">Transmembrane</keyword>
<dbReference type="Pfam" id="PF12277">
    <property type="entry name" value="DUF3618"/>
    <property type="match status" value="1"/>
</dbReference>
<name>A0A1I2KFC5_9ACTN</name>
<evidence type="ECO:0008006" key="4">
    <source>
        <dbReference type="Google" id="ProtNLM"/>
    </source>
</evidence>
<sequence length="110" mass="11753">MSEGSEVRTAAQIEAEITRRRQVLASTLDEIAVRVHPATIVGDTKAKVASAVDRSVGQAYVAANRAVSRTRAHFVDEEGAPRPERIVPVAVAGVALVAAVAGLSVWRRRR</sequence>
<dbReference type="STRING" id="380248.SAMN05216251_12275"/>
<dbReference type="EMBL" id="FONG01000022">
    <property type="protein sequence ID" value="SFF63947.1"/>
    <property type="molecule type" value="Genomic_DNA"/>
</dbReference>
<proteinExistence type="predicted"/>
<reference evidence="3" key="1">
    <citation type="submission" date="2016-10" db="EMBL/GenBank/DDBJ databases">
        <authorList>
            <person name="Varghese N."/>
            <person name="Submissions S."/>
        </authorList>
    </citation>
    <scope>NUCLEOTIDE SEQUENCE [LARGE SCALE GENOMIC DNA]</scope>
    <source>
        <strain evidence="3">CGMCC 4.3510</strain>
    </source>
</reference>
<feature type="transmembrane region" description="Helical" evidence="1">
    <location>
        <begin position="86"/>
        <end position="106"/>
    </location>
</feature>
<dbReference type="AlphaFoldDB" id="A0A1I2KFC5"/>
<keyword evidence="1" id="KW-1133">Transmembrane helix</keyword>
<dbReference type="OrthoDB" id="4350901at2"/>
<keyword evidence="1" id="KW-0472">Membrane</keyword>
<organism evidence="2 3">
    <name type="scientific">Actinacidiphila alni</name>
    <dbReference type="NCBI Taxonomy" id="380248"/>
    <lineage>
        <taxon>Bacteria</taxon>
        <taxon>Bacillati</taxon>
        <taxon>Actinomycetota</taxon>
        <taxon>Actinomycetes</taxon>
        <taxon>Kitasatosporales</taxon>
        <taxon>Streptomycetaceae</taxon>
        <taxon>Actinacidiphila</taxon>
    </lineage>
</organism>
<dbReference type="Proteomes" id="UP000199323">
    <property type="component" value="Unassembled WGS sequence"/>
</dbReference>
<dbReference type="InterPro" id="IPR022062">
    <property type="entry name" value="DUF3618"/>
</dbReference>
<gene>
    <name evidence="2" type="ORF">SAMN05216251_12275</name>
</gene>
<evidence type="ECO:0000313" key="3">
    <source>
        <dbReference type="Proteomes" id="UP000199323"/>
    </source>
</evidence>